<dbReference type="PANTHER" id="PTHR14514:SF7">
    <property type="entry name" value="KASH DOMAIN-CONTAINING PROTEIN"/>
    <property type="match status" value="1"/>
</dbReference>
<dbReference type="SUPFAM" id="SSF46966">
    <property type="entry name" value="Spectrin repeat"/>
    <property type="match status" value="3"/>
</dbReference>
<dbReference type="InterPro" id="IPR018159">
    <property type="entry name" value="Spectrin/alpha-actinin"/>
</dbReference>
<dbReference type="Gene3D" id="1.20.58.60">
    <property type="match status" value="2"/>
</dbReference>
<evidence type="ECO:0000256" key="1">
    <source>
        <dbReference type="ARBA" id="ARBA00004126"/>
    </source>
</evidence>
<keyword evidence="3" id="KW-0677">Repeat</keyword>
<evidence type="ECO:0000313" key="8">
    <source>
        <dbReference type="Proteomes" id="UP000266721"/>
    </source>
</evidence>
<protein>
    <submittedName>
        <fullName evidence="7">Muscle-specific i protein isoform</fullName>
    </submittedName>
</protein>
<dbReference type="SMART" id="SM00150">
    <property type="entry name" value="SPEC"/>
    <property type="match status" value="3"/>
</dbReference>
<dbReference type="SMR" id="A0A3R5Q2Z3"/>
<accession>A0A3R5Q2Z3</accession>
<sequence length="592" mass="68079">LICWDQVNSGKEEIESWMNTMNTKLADSLTHFDDAVSVESCLMKYKEEAPYYADVISEVQQKIADLQELNKGRPIPELSNSQEEIQEKFDKSSTMANQLEAIMANFSDERTNLQRAIEQETDAINRIKDKLAKCDDVSGSDEDLVRRLQTTKELQKELEEHEKNIKALQDKTAALQNKYPSAETSNLAKDAVVLGKKFDTVVNRGDKIADTLESTLEQHCQDAQLQEQRWLNAAKEKLAWCGDISGDRYSVEGKLATIKDLIAGLKDGEQKKNLAAAKLDSLKAVLPRERQAELERQRKQADKEFQDLVKQLQQTQNKLEGSVDQWMEYDNKYEGLSQWIKDMEGKVRNEGNLKSDLPGKTQQAEHFSDLNEDIQRHRPQFEALRNEASEISNTTGDGRTATYATQLLSRYETLANNVNEQCERCDQNAEQHQDYLNKHKHCTDWLEGALQQLEDCSDLADDQDSLQAKLQNVEDILADKEEGLAKFNAALEAGEKLYPNTSNTGREAVRKDLRALREKWESFNDKLNDTQRSLESSRMQWTTFDDNYDQLLNWVSDMDNQVQQDEELRNTLQEKKAMLQHYRKTIKTDKKF</sequence>
<dbReference type="CDD" id="cd00176">
    <property type="entry name" value="SPEC"/>
    <property type="match status" value="1"/>
</dbReference>
<keyword evidence="6" id="KW-0175">Coiled coil</keyword>
<evidence type="ECO:0000313" key="7">
    <source>
        <dbReference type="EMBL" id="OPL20917.1"/>
    </source>
</evidence>
<evidence type="ECO:0000256" key="6">
    <source>
        <dbReference type="SAM" id="Coils"/>
    </source>
</evidence>
<comment type="subcellular location">
    <subcellularLocation>
        <location evidence="1">Nucleus membrane</location>
    </subcellularLocation>
</comment>
<name>A0A3R5Q2Z3_MYTGA</name>
<evidence type="ECO:0000256" key="3">
    <source>
        <dbReference type="ARBA" id="ARBA00022737"/>
    </source>
</evidence>
<dbReference type="EMBL" id="KV597979">
    <property type="protein sequence ID" value="OPL20917.1"/>
    <property type="molecule type" value="Genomic_DNA"/>
</dbReference>
<keyword evidence="5" id="KW-0539">Nucleus</keyword>
<feature type="coiled-coil region" evidence="6">
    <location>
        <begin position="291"/>
        <end position="318"/>
    </location>
</feature>
<dbReference type="Proteomes" id="UP000266721">
    <property type="component" value="Unassembled WGS sequence"/>
</dbReference>
<dbReference type="Pfam" id="PF00435">
    <property type="entry name" value="Spectrin"/>
    <property type="match status" value="1"/>
</dbReference>
<evidence type="ECO:0000256" key="4">
    <source>
        <dbReference type="ARBA" id="ARBA00023136"/>
    </source>
</evidence>
<gene>
    <name evidence="7" type="ORF">AM593_06864</name>
</gene>
<dbReference type="PANTHER" id="PTHR14514">
    <property type="entry name" value="PKA ANCHORING PROTEIN"/>
    <property type="match status" value="1"/>
</dbReference>
<keyword evidence="4" id="KW-0472">Membrane</keyword>
<reference evidence="7 8" key="1">
    <citation type="journal article" date="2016" name="PLoS ONE">
        <title>A First Insight into the Genome of the Filter-Feeder Mussel Mytilus galloprovincialis.</title>
        <authorList>
            <person name="Murgarella M."/>
            <person name="Puiu D."/>
            <person name="Novoa B."/>
            <person name="Figueras A."/>
            <person name="Posada D."/>
            <person name="Canchaya C."/>
        </authorList>
    </citation>
    <scope>NUCLEOTIDE SEQUENCE [LARGE SCALE GENOMIC DNA]</scope>
    <source>
        <tissue evidence="7">Muscle</tissue>
    </source>
</reference>
<organism evidence="7 8">
    <name type="scientific">Mytilus galloprovincialis</name>
    <name type="common">Mediterranean mussel</name>
    <dbReference type="NCBI Taxonomy" id="29158"/>
    <lineage>
        <taxon>Eukaryota</taxon>
        <taxon>Metazoa</taxon>
        <taxon>Spiralia</taxon>
        <taxon>Lophotrochozoa</taxon>
        <taxon>Mollusca</taxon>
        <taxon>Bivalvia</taxon>
        <taxon>Autobranchia</taxon>
        <taxon>Pteriomorphia</taxon>
        <taxon>Mytilida</taxon>
        <taxon>Mytiloidea</taxon>
        <taxon>Mytilidae</taxon>
        <taxon>Mytilinae</taxon>
        <taxon>Mytilus</taxon>
    </lineage>
</organism>
<dbReference type="AlphaFoldDB" id="A0A3R5Q2Z3"/>
<evidence type="ECO:0000256" key="2">
    <source>
        <dbReference type="ARBA" id="ARBA00022553"/>
    </source>
</evidence>
<evidence type="ECO:0000256" key="5">
    <source>
        <dbReference type="ARBA" id="ARBA00023242"/>
    </source>
</evidence>
<keyword evidence="2" id="KW-0597">Phosphoprotein</keyword>
<feature type="non-terminal residue" evidence="7">
    <location>
        <position position="1"/>
    </location>
</feature>
<proteinExistence type="predicted"/>
<dbReference type="InterPro" id="IPR002017">
    <property type="entry name" value="Spectrin_repeat"/>
</dbReference>
<keyword evidence="8" id="KW-1185">Reference proteome</keyword>
<feature type="coiled-coil region" evidence="6">
    <location>
        <begin position="96"/>
        <end position="178"/>
    </location>
</feature>
<dbReference type="GO" id="GO:0031965">
    <property type="term" value="C:nuclear membrane"/>
    <property type="evidence" value="ECO:0007669"/>
    <property type="project" value="UniProtKB-SubCell"/>
</dbReference>